<dbReference type="EMBL" id="JAENHP010000001">
    <property type="protein sequence ID" value="MBM2614282.1"/>
    <property type="molecule type" value="Genomic_DNA"/>
</dbReference>
<feature type="chain" id="PRO_5047367843" description="Secreted protein" evidence="1">
    <location>
        <begin position="30"/>
        <end position="104"/>
    </location>
</feature>
<feature type="signal peptide" evidence="1">
    <location>
        <begin position="1"/>
        <end position="29"/>
    </location>
</feature>
<keyword evidence="1" id="KW-0732">Signal</keyword>
<proteinExistence type="predicted"/>
<reference evidence="2 3" key="1">
    <citation type="submission" date="2021-01" db="EMBL/GenBank/DDBJ databases">
        <title>Actinoplanes sp. nov. LDG1-06 isolated from lichen.</title>
        <authorList>
            <person name="Saeng-In P."/>
            <person name="Phongsopitanun W."/>
            <person name="Kanchanasin P."/>
            <person name="Yuki M."/>
            <person name="Kudo T."/>
            <person name="Ohkuma M."/>
            <person name="Tanasupawat S."/>
        </authorList>
    </citation>
    <scope>NUCLEOTIDE SEQUENCE [LARGE SCALE GENOMIC DNA]</scope>
    <source>
        <strain evidence="2 3">LDG1-06</strain>
    </source>
</reference>
<protein>
    <recommendedName>
        <fullName evidence="4">Secreted protein</fullName>
    </recommendedName>
</protein>
<accession>A0ABS2A378</accession>
<dbReference type="Proteomes" id="UP000632138">
    <property type="component" value="Unassembled WGS sequence"/>
</dbReference>
<name>A0ABS2A378_9ACTN</name>
<evidence type="ECO:0000313" key="3">
    <source>
        <dbReference type="Proteomes" id="UP000632138"/>
    </source>
</evidence>
<evidence type="ECO:0000313" key="2">
    <source>
        <dbReference type="EMBL" id="MBM2614282.1"/>
    </source>
</evidence>
<evidence type="ECO:0000256" key="1">
    <source>
        <dbReference type="SAM" id="SignalP"/>
    </source>
</evidence>
<gene>
    <name evidence="2" type="ORF">JIG36_01770</name>
</gene>
<evidence type="ECO:0008006" key="4">
    <source>
        <dbReference type="Google" id="ProtNLM"/>
    </source>
</evidence>
<organism evidence="2 3">
    <name type="scientific">Paractinoplanes ovalisporus</name>
    <dbReference type="NCBI Taxonomy" id="2810368"/>
    <lineage>
        <taxon>Bacteria</taxon>
        <taxon>Bacillati</taxon>
        <taxon>Actinomycetota</taxon>
        <taxon>Actinomycetes</taxon>
        <taxon>Micromonosporales</taxon>
        <taxon>Micromonosporaceae</taxon>
        <taxon>Paractinoplanes</taxon>
    </lineage>
</organism>
<keyword evidence="3" id="KW-1185">Reference proteome</keyword>
<sequence>MIRKTTRLVTAAVAAGILSSMMLVSPAAAFPSGCDVELAGHTDGYSAYCSGGTGQFRVRIDCDKPNWPDYTRWSPWTTPGTTTSAVWCDKTTHRAYNPTLQLLG</sequence>
<dbReference type="RefSeq" id="WP_203374187.1">
    <property type="nucleotide sequence ID" value="NZ_JAENHP010000001.1"/>
</dbReference>
<comment type="caution">
    <text evidence="2">The sequence shown here is derived from an EMBL/GenBank/DDBJ whole genome shotgun (WGS) entry which is preliminary data.</text>
</comment>